<dbReference type="InterPro" id="IPR036365">
    <property type="entry name" value="PGBD-like_sf"/>
</dbReference>
<accession>A0ABQ3I228</accession>
<gene>
    <name evidence="3" type="ORF">GCM10011340_07960</name>
</gene>
<evidence type="ECO:0000259" key="2">
    <source>
        <dbReference type="Pfam" id="PF01471"/>
    </source>
</evidence>
<dbReference type="InterPro" id="IPR002477">
    <property type="entry name" value="Peptidoglycan-bd-like"/>
</dbReference>
<keyword evidence="1" id="KW-0812">Transmembrane</keyword>
<dbReference type="Gene3D" id="1.10.101.10">
    <property type="entry name" value="PGBD-like superfamily/PGBD"/>
    <property type="match status" value="1"/>
</dbReference>
<reference evidence="4" key="1">
    <citation type="journal article" date="2019" name="Int. J. Syst. Evol. Microbiol.">
        <title>The Global Catalogue of Microorganisms (GCM) 10K type strain sequencing project: providing services to taxonomists for standard genome sequencing and annotation.</title>
        <authorList>
            <consortium name="The Broad Institute Genomics Platform"/>
            <consortium name="The Broad Institute Genome Sequencing Center for Infectious Disease"/>
            <person name="Wu L."/>
            <person name="Ma J."/>
        </authorList>
    </citation>
    <scope>NUCLEOTIDE SEQUENCE [LARGE SCALE GENOMIC DNA]</scope>
    <source>
        <strain evidence="4">CGMCC 1.15111</strain>
    </source>
</reference>
<proteinExistence type="predicted"/>
<evidence type="ECO:0000256" key="1">
    <source>
        <dbReference type="SAM" id="Phobius"/>
    </source>
</evidence>
<name>A0ABQ3I228_9BACT</name>
<dbReference type="Pfam" id="PF01471">
    <property type="entry name" value="PG_binding_1"/>
    <property type="match status" value="1"/>
</dbReference>
<feature type="domain" description="Peptidoglycan binding-like" evidence="2">
    <location>
        <begin position="182"/>
        <end position="236"/>
    </location>
</feature>
<protein>
    <recommendedName>
        <fullName evidence="2">Peptidoglycan binding-like domain-containing protein</fullName>
    </recommendedName>
</protein>
<evidence type="ECO:0000313" key="4">
    <source>
        <dbReference type="Proteomes" id="UP000658258"/>
    </source>
</evidence>
<comment type="caution">
    <text evidence="3">The sequence shown here is derived from an EMBL/GenBank/DDBJ whole genome shotgun (WGS) entry which is preliminary data.</text>
</comment>
<dbReference type="InterPro" id="IPR036366">
    <property type="entry name" value="PGBDSf"/>
</dbReference>
<feature type="transmembrane region" description="Helical" evidence="1">
    <location>
        <begin position="33"/>
        <end position="51"/>
    </location>
</feature>
<organism evidence="3 4">
    <name type="scientific">Roseivirga thermotolerans</name>
    <dbReference type="NCBI Taxonomy" id="1758176"/>
    <lineage>
        <taxon>Bacteria</taxon>
        <taxon>Pseudomonadati</taxon>
        <taxon>Bacteroidota</taxon>
        <taxon>Cytophagia</taxon>
        <taxon>Cytophagales</taxon>
        <taxon>Roseivirgaceae</taxon>
        <taxon>Roseivirga</taxon>
    </lineage>
</organism>
<sequence>MPFSFPQAYSAGATINCFIFIANPSKDTLMKRLIFFVLFLGLASYITVQYLKDRRFNPPAAYDYEISDAIDTEFYDSTVIQQYYKLALDAGSYARSLWNNDGIDVRYMDREDFESTQATDYYNTLLQTVIWLEKKLERSKRLRDQGYSTDEIRLMMEYNLSPEDIALSRNQSLVGLKIGDTGADVWELQRLINSKADSIPQDGIFSTITRNRLREFQKNNNLYPSGEVDEKTLKTLLK</sequence>
<keyword evidence="1" id="KW-0472">Membrane</keyword>
<keyword evidence="1" id="KW-1133">Transmembrane helix</keyword>
<dbReference type="Proteomes" id="UP000658258">
    <property type="component" value="Unassembled WGS sequence"/>
</dbReference>
<dbReference type="SUPFAM" id="SSF47090">
    <property type="entry name" value="PGBD-like"/>
    <property type="match status" value="1"/>
</dbReference>
<keyword evidence="4" id="KW-1185">Reference proteome</keyword>
<dbReference type="EMBL" id="BNAG01000001">
    <property type="protein sequence ID" value="GHE55589.1"/>
    <property type="molecule type" value="Genomic_DNA"/>
</dbReference>
<evidence type="ECO:0000313" key="3">
    <source>
        <dbReference type="EMBL" id="GHE55589.1"/>
    </source>
</evidence>